<evidence type="ECO:0000313" key="2">
    <source>
        <dbReference type="Proteomes" id="UP000681414"/>
    </source>
</evidence>
<name>A0A942TBY9_9BACI</name>
<comment type="caution">
    <text evidence="1">The sequence shown here is derived from an EMBL/GenBank/DDBJ whole genome shotgun (WGS) entry which is preliminary data.</text>
</comment>
<dbReference type="SUPFAM" id="SSF81301">
    <property type="entry name" value="Nucleotidyltransferase"/>
    <property type="match status" value="1"/>
</dbReference>
<dbReference type="Proteomes" id="UP000681414">
    <property type="component" value="Unassembled WGS sequence"/>
</dbReference>
<keyword evidence="2" id="KW-1185">Reference proteome</keyword>
<evidence type="ECO:0000313" key="1">
    <source>
        <dbReference type="EMBL" id="MBS4194948.1"/>
    </source>
</evidence>
<dbReference type="EMBL" id="JAGYPG010000001">
    <property type="protein sequence ID" value="MBS4194948.1"/>
    <property type="molecule type" value="Genomic_DNA"/>
</dbReference>
<accession>A0A942TBY9</accession>
<sequence>MRTEQEMMSIILSIAKNDERIRAVLMNGSRVNPNVKKDRYQDFDIVYYVQELNSFLADHSWVNAFGERIIMQMPDTMSLFPSDWPGFSYLMQFADGNRIDLTLLPLEELEKQSTFDSLSVILLDKDKLLPPLPKPNEFDYITKKPTTEEFLDCQNEFWWVATYVAKGLKRFELPYAKSMMEGPVRKMLVLILDWYIGSNHSFMINTGKDGKWLENYLDKKLWEKFVSTYSNGDYQDIWRGLHTMCSLFEEISETVAKKMGYPIFSDYPKVMEYINLLEKQ</sequence>
<dbReference type="Gene3D" id="1.20.120.330">
    <property type="entry name" value="Nucleotidyltransferases domain 2"/>
    <property type="match status" value="1"/>
</dbReference>
<reference evidence="1 2" key="1">
    <citation type="submission" date="2021-05" db="EMBL/GenBank/DDBJ databases">
        <title>Novel Bacillus species.</title>
        <authorList>
            <person name="Liu G."/>
        </authorList>
    </citation>
    <scope>NUCLEOTIDE SEQUENCE [LARGE SCALE GENOMIC DNA]</scope>
    <source>
        <strain evidence="2">FJAT-49780</strain>
    </source>
</reference>
<dbReference type="RefSeq" id="WP_213124090.1">
    <property type="nucleotide sequence ID" value="NZ_JAGYPG010000001.1"/>
</dbReference>
<proteinExistence type="predicted"/>
<dbReference type="InterPro" id="IPR043519">
    <property type="entry name" value="NT_sf"/>
</dbReference>
<dbReference type="AlphaFoldDB" id="A0A942TBY9"/>
<protein>
    <submittedName>
        <fullName evidence="1">Aminoglycoside 6-adenylyltransferase</fullName>
    </submittedName>
</protein>
<dbReference type="PIRSF" id="PIRSF000812">
    <property type="entry name" value="AAD"/>
    <property type="match status" value="1"/>
</dbReference>
<dbReference type="Gene3D" id="3.30.460.10">
    <property type="entry name" value="Beta Polymerase, domain 2"/>
    <property type="match status" value="1"/>
</dbReference>
<dbReference type="Pfam" id="PF04439">
    <property type="entry name" value="Adenyl_transf"/>
    <property type="match status" value="1"/>
</dbReference>
<dbReference type="SUPFAM" id="SSF81631">
    <property type="entry name" value="PAP/OAS1 substrate-binding domain"/>
    <property type="match status" value="1"/>
</dbReference>
<organism evidence="1 2">
    <name type="scientific">Lederbergia citri</name>
    <dbReference type="NCBI Taxonomy" id="2833580"/>
    <lineage>
        <taxon>Bacteria</taxon>
        <taxon>Bacillati</taxon>
        <taxon>Bacillota</taxon>
        <taxon>Bacilli</taxon>
        <taxon>Bacillales</taxon>
        <taxon>Bacillaceae</taxon>
        <taxon>Lederbergia</taxon>
    </lineage>
</organism>
<dbReference type="InterPro" id="IPR007530">
    <property type="entry name" value="Aminoglycoside_adenylylTfrase"/>
</dbReference>
<gene>
    <name evidence="1" type="ORF">KHA97_07635</name>
</gene>